<dbReference type="AlphaFoldDB" id="A0A3P7IJP7"/>
<gene>
    <name evidence="2" type="ORF">SVUK_LOCUS8359</name>
</gene>
<feature type="compositionally biased region" description="Acidic residues" evidence="1">
    <location>
        <begin position="144"/>
        <end position="156"/>
    </location>
</feature>
<feature type="region of interest" description="Disordered" evidence="1">
    <location>
        <begin position="1"/>
        <end position="167"/>
    </location>
</feature>
<proteinExistence type="predicted"/>
<feature type="compositionally biased region" description="Basic and acidic residues" evidence="1">
    <location>
        <begin position="209"/>
        <end position="224"/>
    </location>
</feature>
<keyword evidence="3" id="KW-1185">Reference proteome</keyword>
<feature type="compositionally biased region" description="Polar residues" evidence="1">
    <location>
        <begin position="86"/>
        <end position="103"/>
    </location>
</feature>
<reference evidence="2 3" key="1">
    <citation type="submission" date="2018-11" db="EMBL/GenBank/DDBJ databases">
        <authorList>
            <consortium name="Pathogen Informatics"/>
        </authorList>
    </citation>
    <scope>NUCLEOTIDE SEQUENCE [LARGE SCALE GENOMIC DNA]</scope>
</reference>
<feature type="compositionally biased region" description="Basic and acidic residues" evidence="1">
    <location>
        <begin position="119"/>
        <end position="143"/>
    </location>
</feature>
<dbReference type="OrthoDB" id="5322100at2759"/>
<organism evidence="2 3">
    <name type="scientific">Strongylus vulgaris</name>
    <name type="common">Blood worm</name>
    <dbReference type="NCBI Taxonomy" id="40348"/>
    <lineage>
        <taxon>Eukaryota</taxon>
        <taxon>Metazoa</taxon>
        <taxon>Ecdysozoa</taxon>
        <taxon>Nematoda</taxon>
        <taxon>Chromadorea</taxon>
        <taxon>Rhabditida</taxon>
        <taxon>Rhabditina</taxon>
        <taxon>Rhabditomorpha</taxon>
        <taxon>Strongyloidea</taxon>
        <taxon>Strongylidae</taxon>
        <taxon>Strongylus</taxon>
    </lineage>
</organism>
<dbReference type="Proteomes" id="UP000270094">
    <property type="component" value="Unassembled WGS sequence"/>
</dbReference>
<evidence type="ECO:0000256" key="1">
    <source>
        <dbReference type="SAM" id="MobiDB-lite"/>
    </source>
</evidence>
<feature type="compositionally biased region" description="Basic residues" evidence="1">
    <location>
        <begin position="1"/>
        <end position="14"/>
    </location>
</feature>
<feature type="compositionally biased region" description="Basic and acidic residues" evidence="1">
    <location>
        <begin position="46"/>
        <end position="67"/>
    </location>
</feature>
<dbReference type="EMBL" id="UYYB01030178">
    <property type="protein sequence ID" value="VDM73361.1"/>
    <property type="molecule type" value="Genomic_DNA"/>
</dbReference>
<protein>
    <submittedName>
        <fullName evidence="2">Uncharacterized protein</fullName>
    </submittedName>
</protein>
<accession>A0A3P7IJP7</accession>
<feature type="compositionally biased region" description="Polar residues" evidence="1">
    <location>
        <begin position="35"/>
        <end position="45"/>
    </location>
</feature>
<evidence type="ECO:0000313" key="3">
    <source>
        <dbReference type="Proteomes" id="UP000270094"/>
    </source>
</evidence>
<sequence length="269" mass="29920">MTTGARKKKSKHLPAIHQPILKATPLRRTDDSDSGKANSISSRLTDTPKLDEDHEFKFNEELERTLKAAEGLLIEEDDESSETSTKNSPPTDSGRPNSSTSRTAEPDEIGPSTSAADNMEDRKSVISEAERKAEMIRKEKLADSDEEDFIRDEDSDPIAGIYSDNEDILASDEEQVVGNRVGKVVHSSDSQKEEILPPDDDEEDPTETTAERMVHSSHSQKEEILPADEEDTRPKTSHSTPSQLSRREAEEPQQRPTTSADSNREEILP</sequence>
<evidence type="ECO:0000313" key="2">
    <source>
        <dbReference type="EMBL" id="VDM73361.1"/>
    </source>
</evidence>
<name>A0A3P7IJP7_STRVU</name>
<feature type="compositionally biased region" description="Acidic residues" evidence="1">
    <location>
        <begin position="196"/>
        <end position="206"/>
    </location>
</feature>
<feature type="region of interest" description="Disordered" evidence="1">
    <location>
        <begin position="179"/>
        <end position="269"/>
    </location>
</feature>
<feature type="non-terminal residue" evidence="2">
    <location>
        <position position="269"/>
    </location>
</feature>